<dbReference type="CDD" id="cd06170">
    <property type="entry name" value="LuxR_C_like"/>
    <property type="match status" value="1"/>
</dbReference>
<evidence type="ECO:0000256" key="3">
    <source>
        <dbReference type="ARBA" id="ARBA00023163"/>
    </source>
</evidence>
<evidence type="ECO:0000313" key="5">
    <source>
        <dbReference type="EMBL" id="QEV42951.1"/>
    </source>
</evidence>
<keyword evidence="2 5" id="KW-0238">DNA-binding</keyword>
<keyword evidence="3" id="KW-0804">Transcription</keyword>
<dbReference type="EMBL" id="CP023747">
    <property type="protein sequence ID" value="QEV42951.1"/>
    <property type="molecule type" value="Genomic_DNA"/>
</dbReference>
<dbReference type="InterPro" id="IPR011006">
    <property type="entry name" value="CheY-like_superfamily"/>
</dbReference>
<reference evidence="5 6" key="1">
    <citation type="submission" date="2017-09" db="EMBL/GenBank/DDBJ databases">
        <title>Streptomyces genome completion.</title>
        <authorList>
            <person name="Lee N."/>
            <person name="Cho B.-K."/>
        </authorList>
    </citation>
    <scope>NUCLEOTIDE SEQUENCE [LARGE SCALE GENOMIC DNA]</scope>
    <source>
        <strain evidence="5 6">ATCC 14899</strain>
    </source>
</reference>
<sequence length="236" mass="25539">MASQFDSASDPNGKINLMILGDDPVALAGLEAIVDKDDEVTLVDQPFDSDQARSSADAAEQPHVIILGEPPSKRAICADVHRIKTTYGRTARRPRTLVVSQNDDDDVIIAALRAGVNGYLTRIGSPEELLHSIRIVATGGAAFSTAVAARFSRYFNTMQSIPECAELADLTSRELEILELLAGGMGNQQIARRLFLAEKTVRNYVSRIFTKLEVHDRTAAAVRARDVGFGGPPKHA</sequence>
<evidence type="ECO:0000256" key="1">
    <source>
        <dbReference type="ARBA" id="ARBA00023015"/>
    </source>
</evidence>
<dbReference type="PANTHER" id="PTHR43214:SF24">
    <property type="entry name" value="TRANSCRIPTIONAL REGULATORY PROTEIN NARL-RELATED"/>
    <property type="match status" value="1"/>
</dbReference>
<dbReference type="Gene3D" id="3.40.50.2300">
    <property type="match status" value="1"/>
</dbReference>
<accession>A0A5P2WDN0</accession>
<dbReference type="InterPro" id="IPR000792">
    <property type="entry name" value="Tscrpt_reg_LuxR_C"/>
</dbReference>
<dbReference type="AlphaFoldDB" id="A0A5P2WDN0"/>
<dbReference type="SUPFAM" id="SSF46894">
    <property type="entry name" value="C-terminal effector domain of the bipartite response regulators"/>
    <property type="match status" value="1"/>
</dbReference>
<dbReference type="PANTHER" id="PTHR43214">
    <property type="entry name" value="TWO-COMPONENT RESPONSE REGULATOR"/>
    <property type="match status" value="1"/>
</dbReference>
<dbReference type="Proteomes" id="UP000325763">
    <property type="component" value="Chromosome"/>
</dbReference>
<dbReference type="InterPro" id="IPR039420">
    <property type="entry name" value="WalR-like"/>
</dbReference>
<dbReference type="GO" id="GO:0003677">
    <property type="term" value="F:DNA binding"/>
    <property type="evidence" value="ECO:0007669"/>
    <property type="project" value="UniProtKB-KW"/>
</dbReference>
<comment type="caution">
    <text evidence="4">Lacks conserved residue(s) required for the propagation of feature annotation.</text>
</comment>
<gene>
    <name evidence="5" type="ORF">CP978_34405</name>
</gene>
<dbReference type="SUPFAM" id="SSF52172">
    <property type="entry name" value="CheY-like"/>
    <property type="match status" value="1"/>
</dbReference>
<dbReference type="InterPro" id="IPR016032">
    <property type="entry name" value="Sig_transdc_resp-reg_C-effctor"/>
</dbReference>
<name>A0A5P2WDN0_9ACTN</name>
<dbReference type="GO" id="GO:0000160">
    <property type="term" value="P:phosphorelay signal transduction system"/>
    <property type="evidence" value="ECO:0007669"/>
    <property type="project" value="InterPro"/>
</dbReference>
<dbReference type="PROSITE" id="PS00622">
    <property type="entry name" value="HTH_LUXR_1"/>
    <property type="match status" value="1"/>
</dbReference>
<dbReference type="PRINTS" id="PR00038">
    <property type="entry name" value="HTHLUXR"/>
</dbReference>
<dbReference type="OrthoDB" id="9808843at2"/>
<dbReference type="GO" id="GO:0006355">
    <property type="term" value="P:regulation of DNA-templated transcription"/>
    <property type="evidence" value="ECO:0007669"/>
    <property type="project" value="InterPro"/>
</dbReference>
<dbReference type="RefSeq" id="WP_052454482.1">
    <property type="nucleotide sequence ID" value="NZ_CP009313.1"/>
</dbReference>
<evidence type="ECO:0000256" key="4">
    <source>
        <dbReference type="PROSITE-ProRule" id="PRU00169"/>
    </source>
</evidence>
<dbReference type="Pfam" id="PF00196">
    <property type="entry name" value="GerE"/>
    <property type="match status" value="1"/>
</dbReference>
<protein>
    <submittedName>
        <fullName evidence="5">DNA-binding response regulator</fullName>
    </submittedName>
</protein>
<evidence type="ECO:0000313" key="6">
    <source>
        <dbReference type="Proteomes" id="UP000325763"/>
    </source>
</evidence>
<dbReference type="PROSITE" id="PS50043">
    <property type="entry name" value="HTH_LUXR_2"/>
    <property type="match status" value="1"/>
</dbReference>
<dbReference type="KEGG" id="snq:CP978_34405"/>
<dbReference type="SMART" id="SM00421">
    <property type="entry name" value="HTH_LUXR"/>
    <property type="match status" value="1"/>
</dbReference>
<keyword evidence="1" id="KW-0805">Transcription regulation</keyword>
<proteinExistence type="predicted"/>
<organism evidence="5 6">
    <name type="scientific">Streptomyces nodosus</name>
    <dbReference type="NCBI Taxonomy" id="40318"/>
    <lineage>
        <taxon>Bacteria</taxon>
        <taxon>Bacillati</taxon>
        <taxon>Actinomycetota</taxon>
        <taxon>Actinomycetes</taxon>
        <taxon>Kitasatosporales</taxon>
        <taxon>Streptomycetaceae</taxon>
        <taxon>Streptomyces</taxon>
    </lineage>
</organism>
<evidence type="ECO:0000256" key="2">
    <source>
        <dbReference type="ARBA" id="ARBA00023125"/>
    </source>
</evidence>
<dbReference type="PROSITE" id="PS50110">
    <property type="entry name" value="RESPONSE_REGULATORY"/>
    <property type="match status" value="1"/>
</dbReference>
<dbReference type="InterPro" id="IPR001789">
    <property type="entry name" value="Sig_transdc_resp-reg_receiver"/>
</dbReference>